<name>A0A401JHQ8_9PROT</name>
<feature type="compositionally biased region" description="Polar residues" evidence="11">
    <location>
        <begin position="130"/>
        <end position="145"/>
    </location>
</feature>
<dbReference type="GO" id="GO:0033281">
    <property type="term" value="C:TAT protein transport complex"/>
    <property type="evidence" value="ECO:0007669"/>
    <property type="project" value="UniProtKB-UniRule"/>
</dbReference>
<protein>
    <recommendedName>
        <fullName evidence="10">Sec-independent protein translocase protein TatB</fullName>
    </recommendedName>
</protein>
<evidence type="ECO:0000256" key="8">
    <source>
        <dbReference type="ARBA" id="ARBA00023010"/>
    </source>
</evidence>
<evidence type="ECO:0000256" key="2">
    <source>
        <dbReference type="ARBA" id="ARBA00022448"/>
    </source>
</evidence>
<sequence>MFDIGFSELVMIGVVALIVIGPERLPKVARTAGHLLGRLQRYVSTVKSDISREMQLDELKKAGEQFKQSLENTENRISEEVIGAQNALKGMVHTESEADTPDTTAPNQVRAETHFIDSPQAELELEPVNLPQSHNVTPEPNKTKA</sequence>
<comment type="subunit">
    <text evidence="10">The Tat system comprises two distinct complexes: a TatABC complex, containing multiple copies of TatA, TatB and TatC subunits, and a separate TatA complex, containing only TatA subunits. Substrates initially bind to the TatABC complex, which probably triggers association of the separate TatA complex to form the active translocon.</text>
</comment>
<dbReference type="InterPro" id="IPR003369">
    <property type="entry name" value="TatA/B/E"/>
</dbReference>
<evidence type="ECO:0000256" key="3">
    <source>
        <dbReference type="ARBA" id="ARBA00022475"/>
    </source>
</evidence>
<organism evidence="12 13">
    <name type="scientific">Sulfuriferula multivorans</name>
    <dbReference type="NCBI Taxonomy" id="1559896"/>
    <lineage>
        <taxon>Bacteria</taxon>
        <taxon>Pseudomonadati</taxon>
        <taxon>Pseudomonadota</taxon>
        <taxon>Betaproteobacteria</taxon>
        <taxon>Nitrosomonadales</taxon>
        <taxon>Sulfuricellaceae</taxon>
        <taxon>Sulfuriferula</taxon>
    </lineage>
</organism>
<comment type="subcellular location">
    <subcellularLocation>
        <location evidence="10">Cell membrane</location>
        <topology evidence="10">Single-pass membrane protein</topology>
    </subcellularLocation>
    <subcellularLocation>
        <location evidence="1">Membrane</location>
        <topology evidence="1">Single-pass membrane protein</topology>
    </subcellularLocation>
</comment>
<keyword evidence="8 10" id="KW-0811">Translocation</keyword>
<gene>
    <name evidence="10" type="primary">tatB</name>
    <name evidence="12" type="ORF">SFMTTN_3356</name>
</gene>
<dbReference type="GO" id="GO:0008320">
    <property type="term" value="F:protein transmembrane transporter activity"/>
    <property type="evidence" value="ECO:0007669"/>
    <property type="project" value="UniProtKB-UniRule"/>
</dbReference>
<comment type="caution">
    <text evidence="12">The sequence shown here is derived from an EMBL/GenBank/DDBJ whole genome shotgun (WGS) entry which is preliminary data.</text>
</comment>
<keyword evidence="2 10" id="KW-0813">Transport</keyword>
<keyword evidence="5 10" id="KW-0812">Transmembrane</keyword>
<dbReference type="OrthoDB" id="9816005at2"/>
<dbReference type="HAMAP" id="MF_00237">
    <property type="entry name" value="TatB"/>
    <property type="match status" value="1"/>
</dbReference>
<evidence type="ECO:0000256" key="6">
    <source>
        <dbReference type="ARBA" id="ARBA00022927"/>
    </source>
</evidence>
<dbReference type="Pfam" id="PF02416">
    <property type="entry name" value="TatA_B_E"/>
    <property type="match status" value="1"/>
</dbReference>
<comment type="similarity">
    <text evidence="10">Belongs to the TatB family.</text>
</comment>
<evidence type="ECO:0000256" key="7">
    <source>
        <dbReference type="ARBA" id="ARBA00022989"/>
    </source>
</evidence>
<keyword evidence="6 10" id="KW-0653">Protein transport</keyword>
<evidence type="ECO:0000256" key="11">
    <source>
        <dbReference type="SAM" id="MobiDB-lite"/>
    </source>
</evidence>
<accession>A0A401JHQ8</accession>
<proteinExistence type="inferred from homology"/>
<evidence type="ECO:0000256" key="1">
    <source>
        <dbReference type="ARBA" id="ARBA00004167"/>
    </source>
</evidence>
<dbReference type="AlphaFoldDB" id="A0A401JHQ8"/>
<feature type="region of interest" description="Disordered" evidence="11">
    <location>
        <begin position="93"/>
        <end position="145"/>
    </location>
</feature>
<dbReference type="Gene3D" id="1.20.5.3310">
    <property type="match status" value="1"/>
</dbReference>
<keyword evidence="7 10" id="KW-1133">Transmembrane helix</keyword>
<keyword evidence="3 10" id="KW-1003">Cell membrane</keyword>
<dbReference type="Proteomes" id="UP000286806">
    <property type="component" value="Unassembled WGS sequence"/>
</dbReference>
<dbReference type="RefSeq" id="WP_124706280.1">
    <property type="nucleotide sequence ID" value="NZ_BGOW01000046.1"/>
</dbReference>
<evidence type="ECO:0000313" key="12">
    <source>
        <dbReference type="EMBL" id="GBL47516.1"/>
    </source>
</evidence>
<evidence type="ECO:0000256" key="4">
    <source>
        <dbReference type="ARBA" id="ARBA00022519"/>
    </source>
</evidence>
<dbReference type="PANTHER" id="PTHR33162">
    <property type="entry name" value="SEC-INDEPENDENT PROTEIN TRANSLOCASE PROTEIN TATA, CHLOROPLASTIC"/>
    <property type="match status" value="1"/>
</dbReference>
<dbReference type="PANTHER" id="PTHR33162:SF1">
    <property type="entry name" value="SEC-INDEPENDENT PROTEIN TRANSLOCASE PROTEIN TATA, CHLOROPLASTIC"/>
    <property type="match status" value="1"/>
</dbReference>
<keyword evidence="4" id="KW-0997">Cell inner membrane</keyword>
<dbReference type="GO" id="GO:0043953">
    <property type="term" value="P:protein transport by the Tat complex"/>
    <property type="evidence" value="ECO:0007669"/>
    <property type="project" value="UniProtKB-UniRule"/>
</dbReference>
<evidence type="ECO:0000256" key="5">
    <source>
        <dbReference type="ARBA" id="ARBA00022692"/>
    </source>
</evidence>
<keyword evidence="13" id="KW-1185">Reference proteome</keyword>
<comment type="function">
    <text evidence="10">Part of the twin-arginine translocation (Tat) system that transports large folded proteins containing a characteristic twin-arginine motif in their signal peptide across membranes. Together with TatC, TatB is part of a receptor directly interacting with Tat signal peptides. TatB may form an oligomeric binding site that transiently accommodates folded Tat precursor proteins before their translocation.</text>
</comment>
<evidence type="ECO:0000256" key="10">
    <source>
        <dbReference type="HAMAP-Rule" id="MF_00237"/>
    </source>
</evidence>
<keyword evidence="9 10" id="KW-0472">Membrane</keyword>
<reference evidence="12 13" key="1">
    <citation type="journal article" date="2019" name="Front. Microbiol.">
        <title>Genomes of Neutrophilic Sulfur-Oxidizing Chemolithoautotrophs Representing 9 Proteobacterial Species From 8 Genera.</title>
        <authorList>
            <person name="Watanabe T."/>
            <person name="Kojima H."/>
            <person name="Umezawa K."/>
            <person name="Hori C."/>
            <person name="Takasuka T.E."/>
            <person name="Kato Y."/>
            <person name="Fukui M."/>
        </authorList>
    </citation>
    <scope>NUCLEOTIDE SEQUENCE [LARGE SCALE GENOMIC DNA]</scope>
    <source>
        <strain evidence="12 13">TTN</strain>
    </source>
</reference>
<dbReference type="NCBIfam" id="TIGR01410">
    <property type="entry name" value="tatB"/>
    <property type="match status" value="1"/>
</dbReference>
<dbReference type="EMBL" id="BGOW01000046">
    <property type="protein sequence ID" value="GBL47516.1"/>
    <property type="molecule type" value="Genomic_DNA"/>
</dbReference>
<evidence type="ECO:0000313" key="13">
    <source>
        <dbReference type="Proteomes" id="UP000286806"/>
    </source>
</evidence>
<dbReference type="InterPro" id="IPR018448">
    <property type="entry name" value="TatB"/>
</dbReference>
<dbReference type="PRINTS" id="PR01506">
    <property type="entry name" value="TATBPROTEIN"/>
</dbReference>
<evidence type="ECO:0000256" key="9">
    <source>
        <dbReference type="ARBA" id="ARBA00023136"/>
    </source>
</evidence>